<protein>
    <recommendedName>
        <fullName evidence="3">ANTAR domain-containing protein</fullName>
    </recommendedName>
</protein>
<accession>A0ABU0XF68</accession>
<reference evidence="1 2" key="1">
    <citation type="submission" date="2023-08" db="EMBL/GenBank/DDBJ databases">
        <title>Microbacterium sp. nov., isolated from a waste landfill.</title>
        <authorList>
            <person name="Wen W."/>
        </authorList>
    </citation>
    <scope>NUCLEOTIDE SEQUENCE [LARGE SCALE GENOMIC DNA]</scope>
    <source>
        <strain evidence="1 2">ASV81</strain>
    </source>
</reference>
<name>A0ABU0XF68_9MICO</name>
<dbReference type="RefSeq" id="WP_308488684.1">
    <property type="nucleotide sequence ID" value="NZ_JAVFCB010000003.1"/>
</dbReference>
<evidence type="ECO:0000313" key="2">
    <source>
        <dbReference type="Proteomes" id="UP001230289"/>
    </source>
</evidence>
<sequence>MDGQISWAVTGTLWTWKERVMNLIIPGRRAHQARLEAELDRKQDEMRRTILQLAAALGMESHEARRALIRESFLASGGVPPRSD</sequence>
<keyword evidence="2" id="KW-1185">Reference proteome</keyword>
<evidence type="ECO:0008006" key="3">
    <source>
        <dbReference type="Google" id="ProtNLM"/>
    </source>
</evidence>
<dbReference type="EMBL" id="JAVFCB010000003">
    <property type="protein sequence ID" value="MDQ4213747.1"/>
    <property type="molecule type" value="Genomic_DNA"/>
</dbReference>
<proteinExistence type="predicted"/>
<organism evidence="1 2">
    <name type="scientific">Microbacterium capsulatum</name>
    <dbReference type="NCBI Taxonomy" id="3041921"/>
    <lineage>
        <taxon>Bacteria</taxon>
        <taxon>Bacillati</taxon>
        <taxon>Actinomycetota</taxon>
        <taxon>Actinomycetes</taxon>
        <taxon>Micrococcales</taxon>
        <taxon>Microbacteriaceae</taxon>
        <taxon>Microbacterium</taxon>
    </lineage>
</organism>
<evidence type="ECO:0000313" key="1">
    <source>
        <dbReference type="EMBL" id="MDQ4213747.1"/>
    </source>
</evidence>
<comment type="caution">
    <text evidence="1">The sequence shown here is derived from an EMBL/GenBank/DDBJ whole genome shotgun (WGS) entry which is preliminary data.</text>
</comment>
<dbReference type="Proteomes" id="UP001230289">
    <property type="component" value="Unassembled WGS sequence"/>
</dbReference>
<gene>
    <name evidence="1" type="ORF">RBR11_07435</name>
</gene>